<dbReference type="PROSITE" id="PS51456">
    <property type="entry name" value="MYOSIN_MOTOR"/>
    <property type="match status" value="1"/>
</dbReference>
<dbReference type="InterPro" id="IPR027417">
    <property type="entry name" value="P-loop_NTPase"/>
</dbReference>
<keyword evidence="10" id="KW-0966">Cell projection</keyword>
<sequence length="213" mass="23568">MDTPISPRKLESQISESGSEFISDNSLNLKGDNVEVKNLALLPVLSLDTISDCLEKRYKQDLIYTNCGDILISVNPFKEVELCSPKVILVSGESGAGKTEATKLLVHHLMSVAGCEFKTLQDIIIKVNPLLEAFGNAKTSLNGNSSRFAKYLSLNINEKGKIESARVKDYMLEKSRVVHQEAGERNFHAFYAFLTGASDDTLETVFINRSDTF</sequence>
<evidence type="ECO:0000256" key="7">
    <source>
        <dbReference type="ARBA" id="ARBA00023123"/>
    </source>
</evidence>
<dbReference type="OrthoDB" id="2914378at2759"/>
<dbReference type="Pfam" id="PF00063">
    <property type="entry name" value="Myosin_head"/>
    <property type="match status" value="1"/>
</dbReference>
<comment type="caution">
    <text evidence="13">The sequence shown here is derived from an EMBL/GenBank/DDBJ whole genome shotgun (WGS) entry which is preliminary data.</text>
</comment>
<evidence type="ECO:0000256" key="2">
    <source>
        <dbReference type="ARBA" id="ARBA00004316"/>
    </source>
</evidence>
<keyword evidence="8 11" id="KW-0505">Motor protein</keyword>
<evidence type="ECO:0000256" key="1">
    <source>
        <dbReference type="ARBA" id="ARBA00004245"/>
    </source>
</evidence>
<organism evidence="13 14">
    <name type="scientific">Candidula unifasciata</name>
    <dbReference type="NCBI Taxonomy" id="100452"/>
    <lineage>
        <taxon>Eukaryota</taxon>
        <taxon>Metazoa</taxon>
        <taxon>Spiralia</taxon>
        <taxon>Lophotrochozoa</taxon>
        <taxon>Mollusca</taxon>
        <taxon>Gastropoda</taxon>
        <taxon>Heterobranchia</taxon>
        <taxon>Euthyneura</taxon>
        <taxon>Panpulmonata</taxon>
        <taxon>Eupulmonata</taxon>
        <taxon>Stylommatophora</taxon>
        <taxon>Helicina</taxon>
        <taxon>Helicoidea</taxon>
        <taxon>Geomitridae</taxon>
        <taxon>Candidula</taxon>
    </lineage>
</organism>
<dbReference type="InterPro" id="IPR052409">
    <property type="entry name" value="Myosin-III_kinase_activity"/>
</dbReference>
<evidence type="ECO:0000256" key="11">
    <source>
        <dbReference type="PROSITE-ProRule" id="PRU00782"/>
    </source>
</evidence>
<dbReference type="GO" id="GO:0032426">
    <property type="term" value="C:stereocilium tip"/>
    <property type="evidence" value="ECO:0007669"/>
    <property type="project" value="TreeGrafter"/>
</dbReference>
<keyword evidence="11" id="KW-0009">Actin-binding</keyword>
<evidence type="ECO:0000259" key="12">
    <source>
        <dbReference type="PROSITE" id="PS51456"/>
    </source>
</evidence>
<evidence type="ECO:0000256" key="6">
    <source>
        <dbReference type="ARBA" id="ARBA00022840"/>
    </source>
</evidence>
<evidence type="ECO:0000313" key="13">
    <source>
        <dbReference type="EMBL" id="CAG5136025.1"/>
    </source>
</evidence>
<keyword evidence="4" id="KW-0677">Repeat</keyword>
<name>A0A8S4A7E2_9EUPU</name>
<evidence type="ECO:0000256" key="8">
    <source>
        <dbReference type="ARBA" id="ARBA00023175"/>
    </source>
</evidence>
<proteinExistence type="inferred from homology"/>
<dbReference type="PANTHER" id="PTHR46256">
    <property type="entry name" value="AGAP011099-PA"/>
    <property type="match status" value="1"/>
</dbReference>
<evidence type="ECO:0000256" key="4">
    <source>
        <dbReference type="ARBA" id="ARBA00022737"/>
    </source>
</evidence>
<dbReference type="EMBL" id="CAJHNH020008481">
    <property type="protein sequence ID" value="CAG5136025.1"/>
    <property type="molecule type" value="Genomic_DNA"/>
</dbReference>
<comment type="similarity">
    <text evidence="11">Belongs to the TRAFAC class myosin-kinesin ATPase superfamily. Myosin family.</text>
</comment>
<dbReference type="GO" id="GO:0016459">
    <property type="term" value="C:myosin complex"/>
    <property type="evidence" value="ECO:0007669"/>
    <property type="project" value="UniProtKB-KW"/>
</dbReference>
<accession>A0A8S4A7E2</accession>
<dbReference type="GO" id="GO:0007605">
    <property type="term" value="P:sensory perception of sound"/>
    <property type="evidence" value="ECO:0007669"/>
    <property type="project" value="TreeGrafter"/>
</dbReference>
<evidence type="ECO:0000256" key="10">
    <source>
        <dbReference type="ARBA" id="ARBA00023273"/>
    </source>
</evidence>
<dbReference type="Proteomes" id="UP000678393">
    <property type="component" value="Unassembled WGS sequence"/>
</dbReference>
<keyword evidence="7 11" id="KW-0518">Myosin</keyword>
<feature type="non-terminal residue" evidence="13">
    <location>
        <position position="1"/>
    </location>
</feature>
<evidence type="ECO:0000256" key="5">
    <source>
        <dbReference type="ARBA" id="ARBA00022741"/>
    </source>
</evidence>
<dbReference type="SUPFAM" id="SSF52540">
    <property type="entry name" value="P-loop containing nucleoside triphosphate hydrolases"/>
    <property type="match status" value="1"/>
</dbReference>
<dbReference type="AlphaFoldDB" id="A0A8S4A7E2"/>
<evidence type="ECO:0000313" key="14">
    <source>
        <dbReference type="Proteomes" id="UP000678393"/>
    </source>
</evidence>
<keyword evidence="14" id="KW-1185">Reference proteome</keyword>
<comment type="caution">
    <text evidence="11">Lacks conserved residue(s) required for the propagation of feature annotation.</text>
</comment>
<dbReference type="Gene3D" id="3.40.850.10">
    <property type="entry name" value="Kinesin motor domain"/>
    <property type="match status" value="2"/>
</dbReference>
<dbReference type="GO" id="GO:0051491">
    <property type="term" value="P:positive regulation of filopodium assembly"/>
    <property type="evidence" value="ECO:0007669"/>
    <property type="project" value="TreeGrafter"/>
</dbReference>
<dbReference type="GO" id="GO:0003779">
    <property type="term" value="F:actin binding"/>
    <property type="evidence" value="ECO:0007669"/>
    <property type="project" value="UniProtKB-KW"/>
</dbReference>
<keyword evidence="6 11" id="KW-0067">ATP-binding</keyword>
<dbReference type="PANTHER" id="PTHR46256:SF3">
    <property type="entry name" value="MYOSIN MOTOR DOMAIN-CONTAINING PROTEIN"/>
    <property type="match status" value="1"/>
</dbReference>
<dbReference type="GO" id="GO:0004674">
    <property type="term" value="F:protein serine/threonine kinase activity"/>
    <property type="evidence" value="ECO:0007669"/>
    <property type="project" value="TreeGrafter"/>
</dbReference>
<keyword evidence="3" id="KW-0963">Cytoplasm</keyword>
<evidence type="ECO:0000256" key="3">
    <source>
        <dbReference type="ARBA" id="ARBA00022490"/>
    </source>
</evidence>
<feature type="non-terminal residue" evidence="13">
    <location>
        <position position="213"/>
    </location>
</feature>
<dbReference type="GO" id="GO:0030832">
    <property type="term" value="P:regulation of actin filament length"/>
    <property type="evidence" value="ECO:0007669"/>
    <property type="project" value="TreeGrafter"/>
</dbReference>
<reference evidence="13" key="1">
    <citation type="submission" date="2021-04" db="EMBL/GenBank/DDBJ databases">
        <authorList>
            <consortium name="Molecular Ecology Group"/>
        </authorList>
    </citation>
    <scope>NUCLEOTIDE SEQUENCE</scope>
</reference>
<gene>
    <name evidence="13" type="ORF">CUNI_LOCUS21583</name>
</gene>
<dbReference type="GO" id="GO:0001917">
    <property type="term" value="C:photoreceptor inner segment"/>
    <property type="evidence" value="ECO:0007669"/>
    <property type="project" value="TreeGrafter"/>
</dbReference>
<keyword evidence="5 11" id="KW-0547">Nucleotide-binding</keyword>
<keyword evidence="9" id="KW-0206">Cytoskeleton</keyword>
<feature type="domain" description="Myosin motor" evidence="12">
    <location>
        <begin position="34"/>
        <end position="213"/>
    </location>
</feature>
<protein>
    <recommendedName>
        <fullName evidence="12">Myosin motor domain-containing protein</fullName>
    </recommendedName>
</protein>
<evidence type="ECO:0000256" key="9">
    <source>
        <dbReference type="ARBA" id="ARBA00023212"/>
    </source>
</evidence>
<dbReference type="GO" id="GO:0005524">
    <property type="term" value="F:ATP binding"/>
    <property type="evidence" value="ECO:0007669"/>
    <property type="project" value="UniProtKB-UniRule"/>
</dbReference>
<dbReference type="GO" id="GO:0000146">
    <property type="term" value="F:microfilament motor activity"/>
    <property type="evidence" value="ECO:0007669"/>
    <property type="project" value="TreeGrafter"/>
</dbReference>
<comment type="subcellular location">
    <subcellularLocation>
        <location evidence="2">Cell projection</location>
    </subcellularLocation>
    <subcellularLocation>
        <location evidence="1">Cytoplasm</location>
        <location evidence="1">Cytoskeleton</location>
    </subcellularLocation>
</comment>
<dbReference type="InterPro" id="IPR036961">
    <property type="entry name" value="Kinesin_motor_dom_sf"/>
</dbReference>
<dbReference type="SMART" id="SM00242">
    <property type="entry name" value="MYSc"/>
    <property type="match status" value="1"/>
</dbReference>
<dbReference type="InterPro" id="IPR001609">
    <property type="entry name" value="Myosin_head_motor_dom-like"/>
</dbReference>
<feature type="binding site" evidence="11">
    <location>
        <begin position="92"/>
        <end position="99"/>
    </location>
    <ligand>
        <name>ATP</name>
        <dbReference type="ChEBI" id="CHEBI:30616"/>
    </ligand>
</feature>
<dbReference type="GO" id="GO:0032433">
    <property type="term" value="C:filopodium tip"/>
    <property type="evidence" value="ECO:0007669"/>
    <property type="project" value="TreeGrafter"/>
</dbReference>